<dbReference type="EMBL" id="CP000355">
    <property type="protein sequence ID" value="ABF13113.1"/>
    <property type="molecule type" value="Genomic_DNA"/>
</dbReference>
<dbReference type="InterPro" id="IPR013762">
    <property type="entry name" value="Integrase-like_cat_sf"/>
</dbReference>
<dbReference type="GO" id="GO:0006310">
    <property type="term" value="P:DNA recombination"/>
    <property type="evidence" value="ECO:0007669"/>
    <property type="project" value="UniProtKB-KW"/>
</dbReference>
<dbReference type="Gene3D" id="1.10.443.10">
    <property type="entry name" value="Intergrase catalytic core"/>
    <property type="match status" value="1"/>
</dbReference>
<dbReference type="PROSITE" id="PS51898">
    <property type="entry name" value="TYR_RECOMBINASE"/>
    <property type="match status" value="1"/>
</dbReference>
<dbReference type="KEGG" id="rme:Rmet_6254"/>
<dbReference type="GO" id="GO:0015074">
    <property type="term" value="P:DNA integration"/>
    <property type="evidence" value="ECO:0007669"/>
    <property type="project" value="InterPro"/>
</dbReference>
<dbReference type="GO" id="GO:0003677">
    <property type="term" value="F:DNA binding"/>
    <property type="evidence" value="ECO:0007669"/>
    <property type="project" value="InterPro"/>
</dbReference>
<geneLocation type="plasmid" evidence="3 4">
    <name>pMOL28</name>
</geneLocation>
<dbReference type="AlphaFoldDB" id="Q1L9R3"/>
<protein>
    <submittedName>
        <fullName evidence="3">Integrase</fullName>
    </submittedName>
</protein>
<accession>Q1L9R3</accession>
<gene>
    <name evidence="3" type="ordered locus">Rmet_6254</name>
</gene>
<keyword evidence="3" id="KW-0614">Plasmid</keyword>
<dbReference type="InterPro" id="IPR002104">
    <property type="entry name" value="Integrase_catalytic"/>
</dbReference>
<dbReference type="SUPFAM" id="SSF56349">
    <property type="entry name" value="DNA breaking-rejoining enzymes"/>
    <property type="match status" value="1"/>
</dbReference>
<name>Q1L9R3_CUPMC</name>
<organism evidence="3 4">
    <name type="scientific">Cupriavidus metallidurans (strain ATCC 43123 / DSM 2839 / NBRC 102507 / CH34)</name>
    <name type="common">Ralstonia metallidurans</name>
    <dbReference type="NCBI Taxonomy" id="266264"/>
    <lineage>
        <taxon>Bacteria</taxon>
        <taxon>Pseudomonadati</taxon>
        <taxon>Pseudomonadota</taxon>
        <taxon>Betaproteobacteria</taxon>
        <taxon>Burkholderiales</taxon>
        <taxon>Burkholderiaceae</taxon>
        <taxon>Cupriavidus</taxon>
    </lineage>
</organism>
<evidence type="ECO:0000313" key="3">
    <source>
        <dbReference type="EMBL" id="ABF13113.1"/>
    </source>
</evidence>
<proteinExistence type="predicted"/>
<feature type="domain" description="Tyr recombinase" evidence="2">
    <location>
        <begin position="234"/>
        <end position="469"/>
    </location>
</feature>
<evidence type="ECO:0000313" key="4">
    <source>
        <dbReference type="Proteomes" id="UP000002429"/>
    </source>
</evidence>
<keyword evidence="4" id="KW-1185">Reference proteome</keyword>
<sequence>MPVSAIATEDGGRHVISRYGDSKWDFYPFIPQLNLKGSSKRINWAIRLSDGSLLTDPQHGQLLASSKAYIWSLFADPVDGRKRPSLLTLCEKTASLVPLLRWMFEMGLRRFEDLSGHTLQYVPAARLNLNGSAAVPHTVATKLFIVEDLYLQRDKLDDALRSHPWPHESAMSLAGERRRHAHRVPKTEFIPDQIAQRITDAALDYVRVKGDSILKARDAVAEARLHSVGRSGGTLTRYLASAATQNGFDGVNHVISEMGMLRTACYVTVAMFSGLRDSEMMSLEENCLSSSRSKDGSIEVLWLHGTIYKTGRRAKKWMVPAVVGDAISVLTRLTEPWRIALAGEERALMGQLDASLGSGSSVRRRLDEVRVQKKSLFLGRQRSGGIGTLSSRAINMNLKEFCEACNIVGLDGNPYPLTTHQFRRSYARFIAKAELGDLLTLQHHFGHWSLDMTALYADGAPDEYETDTELLEMVTEEKRIRQTEVMTSYLDSDAPLANGSHWLEDWRSTVRTAANKEELIAEYAGTITLNGTGHSWCVGNAKGVGCGGLCVFEAQMCVDCNHGIIGQEHRSVWEGIRDQQIEAIAIGDLGESGKARAQQILVKAEKVLRRLDKDPA</sequence>
<evidence type="ECO:0000256" key="1">
    <source>
        <dbReference type="ARBA" id="ARBA00023172"/>
    </source>
</evidence>
<dbReference type="Pfam" id="PF00589">
    <property type="entry name" value="Phage_integrase"/>
    <property type="match status" value="1"/>
</dbReference>
<dbReference type="Proteomes" id="UP000002429">
    <property type="component" value="Plasmid pMOL28"/>
</dbReference>
<evidence type="ECO:0000259" key="2">
    <source>
        <dbReference type="PROSITE" id="PS51898"/>
    </source>
</evidence>
<keyword evidence="1" id="KW-0233">DNA recombination</keyword>
<reference evidence="4" key="1">
    <citation type="journal article" date="2010" name="PLoS ONE">
        <title>The complete genome sequence of Cupriavidus metallidurans strain CH34, a master survivalist in harsh and anthropogenic environments.</title>
        <authorList>
            <person name="Janssen P.J."/>
            <person name="Van Houdt R."/>
            <person name="Moors H."/>
            <person name="Monsieurs P."/>
            <person name="Morin N."/>
            <person name="Michaux A."/>
            <person name="Benotmane M.A."/>
            <person name="Leys N."/>
            <person name="Vallaeys T."/>
            <person name="Lapidus A."/>
            <person name="Monchy S."/>
            <person name="Medigue C."/>
            <person name="Taghavi S."/>
            <person name="McCorkle S."/>
            <person name="Dunn J."/>
            <person name="van der Lelie D."/>
            <person name="Mergeay M."/>
        </authorList>
    </citation>
    <scope>NUCLEOTIDE SEQUENCE [LARGE SCALE GENOMIC DNA]</scope>
    <source>
        <strain evidence="4">ATCC 43123 / DSM 2839 / NBRC 102507 / CH34</strain>
    </source>
</reference>
<dbReference type="HOGENOM" id="CLU_025122_3_0_4"/>
<dbReference type="InterPro" id="IPR011010">
    <property type="entry name" value="DNA_brk_join_enz"/>
</dbReference>